<evidence type="ECO:0000256" key="2">
    <source>
        <dbReference type="ARBA" id="ARBA00022729"/>
    </source>
</evidence>
<protein>
    <submittedName>
        <fullName evidence="6">Putative Leu-binding protein like protein</fullName>
    </submittedName>
</protein>
<sequence>MCSRPPRNPDPRSHPPGETYTAFTGELITALSEGIPRAPDPMDMDTVYRHLHRALAAKSRPLPQQRNRNTGGLIALARNRAAPPPEPTPEPRPPETAATPRGGRPSRRVRNRVIVPLAALGVVTAASLGVWLTTGGEKGGGSGKPPGGQVVTIGLDAPLTGKLAPLGRGIRNSADLAVRRANEDGAVDGVTFELKPLDDKAQPATGQENGTELIADDTVIGVVGPVNSGVAQSMQKDADDADLALVSPTAADPVLTQGWKWQTGKKSRPFRSFYRTVPTDAHHGVAAAQHLYNDDDKKKAFVVDDKKVYGAGVADAFRAEFTRLGGKVVGSDHIDPDNAGDFPAVAAEVKNSGADVFFYGGEYPAAGPLNAQLRKAGADIPLAGGDGIYSEEFIDLAGRASEGALTVSVPHPEQLASARQFVKSYRQADYRDDHGIHGAYAYDATWAIVQAVKDVTDAHGGRLPKNARAEVVSALRHVSFDGATGTISFDKYGDATNAELALYRVEDGEWKSVERDA</sequence>
<dbReference type="Proteomes" id="UP000014629">
    <property type="component" value="Unassembled WGS sequence"/>
</dbReference>
<comment type="caution">
    <text evidence="6">The sequence shown here is derived from an EMBL/GenBank/DDBJ whole genome shotgun (WGS) entry which is preliminary data.</text>
</comment>
<feature type="transmembrane region" description="Helical" evidence="4">
    <location>
        <begin position="113"/>
        <end position="132"/>
    </location>
</feature>
<dbReference type="PATRIC" id="fig|1286094.4.peg.1892"/>
<keyword evidence="4" id="KW-0472">Membrane</keyword>
<feature type="region of interest" description="Disordered" evidence="3">
    <location>
        <begin position="1"/>
        <end position="20"/>
    </location>
</feature>
<name>S3ZP80_9ACTN</name>
<dbReference type="PANTHER" id="PTHR47151:SF2">
    <property type="entry name" value="AMINO ACID BINDING PROTEIN"/>
    <property type="match status" value="1"/>
</dbReference>
<evidence type="ECO:0000256" key="4">
    <source>
        <dbReference type="SAM" id="Phobius"/>
    </source>
</evidence>
<evidence type="ECO:0000259" key="5">
    <source>
        <dbReference type="Pfam" id="PF13458"/>
    </source>
</evidence>
<dbReference type="CDD" id="cd06342">
    <property type="entry name" value="PBP1_ABC_LIVBP-like"/>
    <property type="match status" value="1"/>
</dbReference>
<dbReference type="SUPFAM" id="SSF53822">
    <property type="entry name" value="Periplasmic binding protein-like I"/>
    <property type="match status" value="1"/>
</dbReference>
<proteinExistence type="inferred from homology"/>
<dbReference type="AlphaFoldDB" id="S3ZP80"/>
<dbReference type="EMBL" id="AOPZ01000069">
    <property type="protein sequence ID" value="EPH45013.1"/>
    <property type="molecule type" value="Genomic_DNA"/>
</dbReference>
<dbReference type="Pfam" id="PF13458">
    <property type="entry name" value="Peripla_BP_6"/>
    <property type="match status" value="1"/>
</dbReference>
<dbReference type="PANTHER" id="PTHR47151">
    <property type="entry name" value="LEU/ILE/VAL-BINDING ABC TRANSPORTER SUBUNIT"/>
    <property type="match status" value="1"/>
</dbReference>
<reference evidence="6 7" key="1">
    <citation type="submission" date="2013-02" db="EMBL/GenBank/DDBJ databases">
        <title>Draft Genome Sequence of Streptomyces aurantiacus, Which Produces Setomimycin.</title>
        <authorList>
            <person name="Gruening B.A."/>
            <person name="Praeg A."/>
            <person name="Erxleben A."/>
            <person name="Guenther S."/>
            <person name="Mueller M."/>
        </authorList>
    </citation>
    <scope>NUCLEOTIDE SEQUENCE [LARGE SCALE GENOMIC DNA]</scope>
    <source>
        <strain evidence="6 7">JA 4570</strain>
    </source>
</reference>
<evidence type="ECO:0000256" key="3">
    <source>
        <dbReference type="SAM" id="MobiDB-lite"/>
    </source>
</evidence>
<feature type="compositionally biased region" description="Pro residues" evidence="3">
    <location>
        <begin position="82"/>
        <end position="91"/>
    </location>
</feature>
<dbReference type="InterPro" id="IPR028082">
    <property type="entry name" value="Peripla_BP_I"/>
</dbReference>
<feature type="region of interest" description="Disordered" evidence="3">
    <location>
        <begin position="78"/>
        <end position="107"/>
    </location>
</feature>
<dbReference type="InterPro" id="IPR028081">
    <property type="entry name" value="Leu-bd"/>
</dbReference>
<dbReference type="Gene3D" id="3.40.50.2300">
    <property type="match status" value="2"/>
</dbReference>
<evidence type="ECO:0000313" key="7">
    <source>
        <dbReference type="Proteomes" id="UP000014629"/>
    </source>
</evidence>
<keyword evidence="7" id="KW-1185">Reference proteome</keyword>
<keyword evidence="2" id="KW-0732">Signal</keyword>
<keyword evidence="4" id="KW-0812">Transmembrane</keyword>
<comment type="similarity">
    <text evidence="1">Belongs to the leucine-binding protein family.</text>
</comment>
<keyword evidence="4" id="KW-1133">Transmembrane helix</keyword>
<organism evidence="6 7">
    <name type="scientific">Streptomyces aurantiacus JA 4570</name>
    <dbReference type="NCBI Taxonomy" id="1286094"/>
    <lineage>
        <taxon>Bacteria</taxon>
        <taxon>Bacillati</taxon>
        <taxon>Actinomycetota</taxon>
        <taxon>Actinomycetes</taxon>
        <taxon>Kitasatosporales</taxon>
        <taxon>Streptomycetaceae</taxon>
        <taxon>Streptomyces</taxon>
        <taxon>Streptomyces aurantiacus group</taxon>
    </lineage>
</organism>
<feature type="domain" description="Leucine-binding protein" evidence="5">
    <location>
        <begin position="151"/>
        <end position="508"/>
    </location>
</feature>
<evidence type="ECO:0000313" key="6">
    <source>
        <dbReference type="EMBL" id="EPH45013.1"/>
    </source>
</evidence>
<gene>
    <name evidence="6" type="ORF">STRAU_1914</name>
</gene>
<evidence type="ECO:0000256" key="1">
    <source>
        <dbReference type="ARBA" id="ARBA00010062"/>
    </source>
</evidence>
<dbReference type="RefSeq" id="WP_016640044.1">
    <property type="nucleotide sequence ID" value="NZ_AOPZ01000069.1"/>
</dbReference>
<accession>S3ZP80</accession>